<dbReference type="Gene3D" id="1.25.40.10">
    <property type="entry name" value="Tetratricopeptide repeat domain"/>
    <property type="match status" value="1"/>
</dbReference>
<evidence type="ECO:0000313" key="4">
    <source>
        <dbReference type="EMBL" id="RPA33369.1"/>
    </source>
</evidence>
<dbReference type="KEGG" id="spsr:EGC80_07845"/>
<dbReference type="GO" id="GO:0005886">
    <property type="term" value="C:plasma membrane"/>
    <property type="evidence" value="ECO:0007669"/>
    <property type="project" value="TreeGrafter"/>
</dbReference>
<evidence type="ECO:0000256" key="1">
    <source>
        <dbReference type="ARBA" id="ARBA00022748"/>
    </source>
</evidence>
<keyword evidence="2" id="KW-0812">Transmembrane</keyword>
<keyword evidence="1" id="KW-0201">Cytochrome c-type biogenesis</keyword>
<keyword evidence="2" id="KW-1133">Transmembrane helix</keyword>
<keyword evidence="5" id="KW-1185">Reference proteome</keyword>
<keyword evidence="2" id="KW-0472">Membrane</keyword>
<protein>
    <submittedName>
        <fullName evidence="4">Nitrite reductase</fullName>
    </submittedName>
</protein>
<dbReference type="EMBL" id="RKKB01000002">
    <property type="protein sequence ID" value="RPA33369.1"/>
    <property type="molecule type" value="Genomic_DNA"/>
</dbReference>
<dbReference type="AlphaFoldDB" id="A0A3N4E5A0"/>
<dbReference type="SUPFAM" id="SSF48452">
    <property type="entry name" value="TPR-like"/>
    <property type="match status" value="1"/>
</dbReference>
<sequence length="246" mass="27243">MNILALGIAICLSIFIGLFWLHHSAYNRNLSSTVVKNNSRVTKGVSKAVNVELDEFNGLATAHYPFGMSVIVLIFSISIYASGGHFQGWDQGRVDDNVDYLVAANITKGRMQVEQQPQDERALMALAQSYAEGGLYADSVGTLTQLISLVGNDAELLGMKATSMYYRDTRTFGPETKQVIDTALSIQSDELHTRMLLATDAYLNGEYAIAIEHWQILLTNQSQPFNRQSITNAIIKAEFQLDEVNQ</sequence>
<evidence type="ECO:0000313" key="6">
    <source>
        <dbReference type="Proteomes" id="UP000278855"/>
    </source>
</evidence>
<evidence type="ECO:0000256" key="2">
    <source>
        <dbReference type="SAM" id="Phobius"/>
    </source>
</evidence>
<dbReference type="Proteomes" id="UP000273778">
    <property type="component" value="Chromosome"/>
</dbReference>
<accession>A0A3N4E5A0</accession>
<name>A0A3N4E5A0_9GAMM</name>
<feature type="transmembrane region" description="Helical" evidence="2">
    <location>
        <begin position="62"/>
        <end position="83"/>
    </location>
</feature>
<reference evidence="6" key="2">
    <citation type="submission" date="2018-11" db="EMBL/GenBank/DDBJ databases">
        <title>Shewanella sp. R106.</title>
        <authorList>
            <person name="Hwang Y.J."/>
            <person name="Hwang C.Y."/>
        </authorList>
    </citation>
    <scope>NUCLEOTIDE SEQUENCE [LARGE SCALE GENOMIC DNA]</scope>
    <source>
        <strain evidence="6">R106</strain>
    </source>
</reference>
<reference evidence="3 5" key="1">
    <citation type="submission" date="2018-11" db="EMBL/GenBank/DDBJ databases">
        <title>Shewanella sp. M2.</title>
        <authorList>
            <person name="Hwang Y.J."/>
            <person name="Hwang C.Y."/>
        </authorList>
    </citation>
    <scope>NUCLEOTIDE SEQUENCE [LARGE SCALE GENOMIC DNA]</scope>
    <source>
        <strain evidence="3 5">M2</strain>
    </source>
</reference>
<reference evidence="4" key="3">
    <citation type="submission" date="2018-11" db="EMBL/GenBank/DDBJ databases">
        <authorList>
            <person name="Hwang Y.J."/>
            <person name="Hwang C.Y."/>
        </authorList>
    </citation>
    <scope>NUCLEOTIDE SEQUENCE</scope>
    <source>
        <strain evidence="4">R106</strain>
    </source>
</reference>
<evidence type="ECO:0000313" key="5">
    <source>
        <dbReference type="Proteomes" id="UP000273778"/>
    </source>
</evidence>
<evidence type="ECO:0000313" key="3">
    <source>
        <dbReference type="EMBL" id="AZG34839.1"/>
    </source>
</evidence>
<dbReference type="InterPro" id="IPR011990">
    <property type="entry name" value="TPR-like_helical_dom_sf"/>
</dbReference>
<dbReference type="EMBL" id="CP034073">
    <property type="protein sequence ID" value="AZG34839.1"/>
    <property type="molecule type" value="Genomic_DNA"/>
</dbReference>
<dbReference type="PANTHER" id="PTHR47870">
    <property type="entry name" value="CYTOCHROME C-TYPE BIOGENESIS PROTEIN CCMH"/>
    <property type="match status" value="1"/>
</dbReference>
<dbReference type="Proteomes" id="UP000278855">
    <property type="component" value="Unassembled WGS sequence"/>
</dbReference>
<gene>
    <name evidence="4" type="ORF">EGC77_08515</name>
    <name evidence="3" type="ORF">EGC80_07845</name>
</gene>
<dbReference type="PANTHER" id="PTHR47870:SF1">
    <property type="entry name" value="CYTOCHROME C-TYPE BIOGENESIS PROTEIN CCMH"/>
    <property type="match status" value="1"/>
</dbReference>
<organism evidence="4 6">
    <name type="scientific">Shewanella psychromarinicola</name>
    <dbReference type="NCBI Taxonomy" id="2487742"/>
    <lineage>
        <taxon>Bacteria</taxon>
        <taxon>Pseudomonadati</taxon>
        <taxon>Pseudomonadota</taxon>
        <taxon>Gammaproteobacteria</taxon>
        <taxon>Alteromonadales</taxon>
        <taxon>Shewanellaceae</taxon>
        <taxon>Shewanella</taxon>
    </lineage>
</organism>
<proteinExistence type="predicted"/>
<dbReference type="RefSeq" id="WP_124012499.1">
    <property type="nucleotide sequence ID" value="NZ_CP034073.1"/>
</dbReference>
<dbReference type="GO" id="GO:0017004">
    <property type="term" value="P:cytochrome complex assembly"/>
    <property type="evidence" value="ECO:0007669"/>
    <property type="project" value="UniProtKB-KW"/>
</dbReference>
<dbReference type="OrthoDB" id="6258553at2"/>
<dbReference type="InterPro" id="IPR051263">
    <property type="entry name" value="C-type_cytochrome_biogenesis"/>
</dbReference>